<keyword evidence="3 7" id="KW-0479">Metal-binding</keyword>
<proteinExistence type="inferred from homology"/>
<dbReference type="InterPro" id="IPR024077">
    <property type="entry name" value="Neurolysin/TOP_dom2"/>
</dbReference>
<protein>
    <recommendedName>
        <fullName evidence="12">Cytosolic oligopeptidase A</fullName>
    </recommendedName>
</protein>
<dbReference type="Pfam" id="PF19310">
    <property type="entry name" value="TOP_N"/>
    <property type="match status" value="1"/>
</dbReference>
<comment type="caution">
    <text evidence="10">The sequence shown here is derived from an EMBL/GenBank/DDBJ whole genome shotgun (WGS) entry which is preliminary data.</text>
</comment>
<evidence type="ECO:0000259" key="8">
    <source>
        <dbReference type="Pfam" id="PF01432"/>
    </source>
</evidence>
<evidence type="ECO:0000256" key="6">
    <source>
        <dbReference type="ARBA" id="ARBA00023049"/>
    </source>
</evidence>
<evidence type="ECO:0000256" key="3">
    <source>
        <dbReference type="ARBA" id="ARBA00022723"/>
    </source>
</evidence>
<keyword evidence="2 7" id="KW-0645">Protease</keyword>
<comment type="similarity">
    <text evidence="1 7">Belongs to the peptidase M3 family.</text>
</comment>
<dbReference type="Pfam" id="PF01432">
    <property type="entry name" value="Peptidase_M3"/>
    <property type="match status" value="1"/>
</dbReference>
<dbReference type="EMBL" id="BLQM01000001">
    <property type="protein sequence ID" value="GMH47377.1"/>
    <property type="molecule type" value="Genomic_DNA"/>
</dbReference>
<evidence type="ECO:0008006" key="12">
    <source>
        <dbReference type="Google" id="ProtNLM"/>
    </source>
</evidence>
<dbReference type="GO" id="GO:0046872">
    <property type="term" value="F:metal ion binding"/>
    <property type="evidence" value="ECO:0007669"/>
    <property type="project" value="UniProtKB-UniRule"/>
</dbReference>
<dbReference type="PANTHER" id="PTHR11804">
    <property type="entry name" value="PROTEASE M3 THIMET OLIGOPEPTIDASE-RELATED"/>
    <property type="match status" value="1"/>
</dbReference>
<evidence type="ECO:0000256" key="5">
    <source>
        <dbReference type="ARBA" id="ARBA00022833"/>
    </source>
</evidence>
<feature type="domain" description="Oligopeptidase A N-terminal" evidence="9">
    <location>
        <begin position="109"/>
        <end position="203"/>
    </location>
</feature>
<evidence type="ECO:0000313" key="11">
    <source>
        <dbReference type="Proteomes" id="UP001162640"/>
    </source>
</evidence>
<gene>
    <name evidence="10" type="ORF">TL16_g00049</name>
</gene>
<evidence type="ECO:0000313" key="10">
    <source>
        <dbReference type="EMBL" id="GMH47377.1"/>
    </source>
</evidence>
<dbReference type="InterPro" id="IPR045090">
    <property type="entry name" value="Pept_M3A_M3B"/>
</dbReference>
<accession>A0A9W6Z9Q7</accession>
<dbReference type="GO" id="GO:0006518">
    <property type="term" value="P:peptide metabolic process"/>
    <property type="evidence" value="ECO:0007669"/>
    <property type="project" value="TreeGrafter"/>
</dbReference>
<reference evidence="11" key="1">
    <citation type="journal article" date="2023" name="Commun. Biol.">
        <title>Genome analysis of Parmales, the sister group of diatoms, reveals the evolutionary specialization of diatoms from phago-mixotrophs to photoautotrophs.</title>
        <authorList>
            <person name="Ban H."/>
            <person name="Sato S."/>
            <person name="Yoshikawa S."/>
            <person name="Yamada K."/>
            <person name="Nakamura Y."/>
            <person name="Ichinomiya M."/>
            <person name="Sato N."/>
            <person name="Blanc-Mathieu R."/>
            <person name="Endo H."/>
            <person name="Kuwata A."/>
            <person name="Ogata H."/>
        </authorList>
    </citation>
    <scope>NUCLEOTIDE SEQUENCE [LARGE SCALE GENOMIC DNA]</scope>
</reference>
<dbReference type="Gene3D" id="1.10.1370.10">
    <property type="entry name" value="Neurolysin, domain 3"/>
    <property type="match status" value="1"/>
</dbReference>
<evidence type="ECO:0000256" key="4">
    <source>
        <dbReference type="ARBA" id="ARBA00022801"/>
    </source>
</evidence>
<comment type="cofactor">
    <cofactor evidence="7">
        <name>Zn(2+)</name>
        <dbReference type="ChEBI" id="CHEBI:29105"/>
    </cofactor>
    <text evidence="7">Binds 1 zinc ion.</text>
</comment>
<dbReference type="PANTHER" id="PTHR11804:SF83">
    <property type="entry name" value="LD37516P"/>
    <property type="match status" value="1"/>
</dbReference>
<sequence>MLIVASLATSFSAPCRRLGPRFASAMLSSKTCSDNPLLEQKSLPKFSSIEPSHLQPAVETLLASMSKKFAALESNLNPASASYSDILPEVRHGVALVNTLQQPTLTRSSQLERIREPISYAWGVAGHLNGVKNGDELRKAYEESQPKVIKAFTEFKQSRVLYDSMKNVLESEKAHLSQEQVRALESSVHAMQLGGVGLDGEEKERFNEIKQRLAELSTTFSNNVLDATKMFSLEITDPADVGGVPESAKKMWAAAAEGDSEKGPWKITLDGPSYISAMHHLGVREHREKLYRAFVTRASEGSGDKNNVPLISEILSLKLEMSKLIGFNNYAEQSLSSKMADDVAAVDEMSSFMKEKALPAAVRELQEITDFTRANGGEEYSEAHIPKLMPWDTTYWSERLKENKFSITEEEVRYIIYLFPSFPPTRPCTYTGRPCHPIRAPLYQVCRQ</sequence>
<dbReference type="AlphaFoldDB" id="A0A9W6Z9Q7"/>
<organism evidence="10 11">
    <name type="scientific">Triparma laevis f. inornata</name>
    <dbReference type="NCBI Taxonomy" id="1714386"/>
    <lineage>
        <taxon>Eukaryota</taxon>
        <taxon>Sar</taxon>
        <taxon>Stramenopiles</taxon>
        <taxon>Ochrophyta</taxon>
        <taxon>Bolidophyceae</taxon>
        <taxon>Parmales</taxon>
        <taxon>Triparmaceae</taxon>
        <taxon>Triparma</taxon>
    </lineage>
</organism>
<dbReference type="InterPro" id="IPR001567">
    <property type="entry name" value="Pept_M3A_M3B_dom"/>
</dbReference>
<keyword evidence="5 7" id="KW-0862">Zinc</keyword>
<keyword evidence="4 7" id="KW-0378">Hydrolase</keyword>
<dbReference type="GO" id="GO:0006508">
    <property type="term" value="P:proteolysis"/>
    <property type="evidence" value="ECO:0007669"/>
    <property type="project" value="UniProtKB-KW"/>
</dbReference>
<evidence type="ECO:0000259" key="9">
    <source>
        <dbReference type="Pfam" id="PF19310"/>
    </source>
</evidence>
<feature type="domain" description="Peptidase M3A/M3B catalytic" evidence="8">
    <location>
        <begin position="278"/>
        <end position="413"/>
    </location>
</feature>
<dbReference type="InterPro" id="IPR045666">
    <property type="entry name" value="OpdA_N"/>
</dbReference>
<dbReference type="SUPFAM" id="SSF55486">
    <property type="entry name" value="Metalloproteases ('zincins'), catalytic domain"/>
    <property type="match status" value="1"/>
</dbReference>
<dbReference type="GO" id="GO:0004222">
    <property type="term" value="F:metalloendopeptidase activity"/>
    <property type="evidence" value="ECO:0007669"/>
    <property type="project" value="InterPro"/>
</dbReference>
<keyword evidence="6 7" id="KW-0482">Metalloprotease</keyword>
<evidence type="ECO:0000256" key="2">
    <source>
        <dbReference type="ARBA" id="ARBA00022670"/>
    </source>
</evidence>
<name>A0A9W6Z9Q7_9STRA</name>
<evidence type="ECO:0000256" key="7">
    <source>
        <dbReference type="RuleBase" id="RU003435"/>
    </source>
</evidence>
<evidence type="ECO:0000256" key="1">
    <source>
        <dbReference type="ARBA" id="ARBA00006040"/>
    </source>
</evidence>
<dbReference type="Proteomes" id="UP001162640">
    <property type="component" value="Unassembled WGS sequence"/>
</dbReference>